<keyword evidence="3" id="KW-1185">Reference proteome</keyword>
<name>A0AAD5MUL0_PARTN</name>
<evidence type="ECO:0000313" key="3">
    <source>
        <dbReference type="Proteomes" id="UP001196413"/>
    </source>
</evidence>
<dbReference type="Proteomes" id="UP001196413">
    <property type="component" value="Unassembled WGS sequence"/>
</dbReference>
<sequence>MTSTALSPGRLQRISETLDPVASGRVGNAKDMKSVVIRSRRNPPRPPRGRRTLRTESGTYGHQGVYVFEVLSQR</sequence>
<comment type="caution">
    <text evidence="2">The sequence shown here is derived from an EMBL/GenBank/DDBJ whole genome shotgun (WGS) entry which is preliminary data.</text>
</comment>
<evidence type="ECO:0000313" key="2">
    <source>
        <dbReference type="EMBL" id="KAJ1363023.1"/>
    </source>
</evidence>
<feature type="region of interest" description="Disordered" evidence="1">
    <location>
        <begin position="1"/>
        <end position="58"/>
    </location>
</feature>
<organism evidence="2 3">
    <name type="scientific">Parelaphostrongylus tenuis</name>
    <name type="common">Meningeal worm</name>
    <dbReference type="NCBI Taxonomy" id="148309"/>
    <lineage>
        <taxon>Eukaryota</taxon>
        <taxon>Metazoa</taxon>
        <taxon>Ecdysozoa</taxon>
        <taxon>Nematoda</taxon>
        <taxon>Chromadorea</taxon>
        <taxon>Rhabditida</taxon>
        <taxon>Rhabditina</taxon>
        <taxon>Rhabditomorpha</taxon>
        <taxon>Strongyloidea</taxon>
        <taxon>Metastrongylidae</taxon>
        <taxon>Parelaphostrongylus</taxon>
    </lineage>
</organism>
<evidence type="ECO:0000256" key="1">
    <source>
        <dbReference type="SAM" id="MobiDB-lite"/>
    </source>
</evidence>
<dbReference type="AlphaFoldDB" id="A0AAD5MUL0"/>
<protein>
    <submittedName>
        <fullName evidence="2">Uncharacterized protein</fullName>
    </submittedName>
</protein>
<accession>A0AAD5MUL0</accession>
<dbReference type="EMBL" id="JAHQIW010004583">
    <property type="protein sequence ID" value="KAJ1363023.1"/>
    <property type="molecule type" value="Genomic_DNA"/>
</dbReference>
<proteinExistence type="predicted"/>
<feature type="compositionally biased region" description="Basic residues" evidence="1">
    <location>
        <begin position="38"/>
        <end position="52"/>
    </location>
</feature>
<reference evidence="2" key="1">
    <citation type="submission" date="2021-06" db="EMBL/GenBank/DDBJ databases">
        <title>Parelaphostrongylus tenuis whole genome reference sequence.</title>
        <authorList>
            <person name="Garwood T.J."/>
            <person name="Larsen P.A."/>
            <person name="Fountain-Jones N.M."/>
            <person name="Garbe J.R."/>
            <person name="Macchietto M.G."/>
            <person name="Kania S.A."/>
            <person name="Gerhold R.W."/>
            <person name="Richards J.E."/>
            <person name="Wolf T.M."/>
        </authorList>
    </citation>
    <scope>NUCLEOTIDE SEQUENCE</scope>
    <source>
        <strain evidence="2">MNPRO001-30</strain>
        <tissue evidence="2">Meninges</tissue>
    </source>
</reference>
<gene>
    <name evidence="2" type="ORF">KIN20_022772</name>
</gene>